<keyword evidence="3 12" id="KW-0813">Transport</keyword>
<evidence type="ECO:0000256" key="4">
    <source>
        <dbReference type="ARBA" id="ARBA00022547"/>
    </source>
</evidence>
<keyword evidence="6 12" id="KW-0375">Hydrogen ion transport</keyword>
<evidence type="ECO:0000256" key="11">
    <source>
        <dbReference type="ARBA" id="ARBA00023310"/>
    </source>
</evidence>
<dbReference type="GO" id="GO:0015078">
    <property type="term" value="F:proton transmembrane transporter activity"/>
    <property type="evidence" value="ECO:0007669"/>
    <property type="project" value="InterPro"/>
</dbReference>
<dbReference type="EMBL" id="AY728222">
    <property type="protein sequence ID" value="AAU20556.1"/>
    <property type="molecule type" value="Genomic_DNA"/>
</dbReference>
<accession>Q644S8</accession>
<evidence type="ECO:0000256" key="12">
    <source>
        <dbReference type="RuleBase" id="RU003661"/>
    </source>
</evidence>
<comment type="subcellular location">
    <subcellularLocation>
        <location evidence="1 12">Mitochondrion membrane</location>
        <topology evidence="1 12">Single-pass membrane protein</topology>
    </subcellularLocation>
</comment>
<evidence type="ECO:0000256" key="3">
    <source>
        <dbReference type="ARBA" id="ARBA00022448"/>
    </source>
</evidence>
<keyword evidence="11" id="KW-0066">ATP synthesis</keyword>
<keyword evidence="5 12" id="KW-0812">Transmembrane</keyword>
<keyword evidence="10 13" id="KW-0472">Membrane</keyword>
<comment type="similarity">
    <text evidence="2 12">Belongs to the ATPase protein 8 family.</text>
</comment>
<keyword evidence="9 12" id="KW-0496">Mitochondrion</keyword>
<feature type="transmembrane region" description="Helical" evidence="13">
    <location>
        <begin position="6"/>
        <end position="26"/>
    </location>
</feature>
<geneLocation type="mitochondrion" evidence="14"/>
<sequence length="54" mass="6635">MPQLNLNPWFIIFTTFWLMFLIKMLLHINKFKLPGNPILQQIHNKLSPWSWPWT</sequence>
<dbReference type="GO" id="GO:0045259">
    <property type="term" value="C:proton-transporting ATP synthase complex"/>
    <property type="evidence" value="ECO:0007669"/>
    <property type="project" value="UniProtKB-KW"/>
</dbReference>
<proteinExistence type="inferred from homology"/>
<keyword evidence="7 13" id="KW-1133">Transmembrane helix</keyword>
<organism evidence="14">
    <name type="scientific">Plethodon petraeus</name>
    <name type="common">Pigeon Mountain salamander</name>
    <dbReference type="NCBI Taxonomy" id="154587"/>
    <lineage>
        <taxon>Eukaryota</taxon>
        <taxon>Metazoa</taxon>
        <taxon>Chordata</taxon>
        <taxon>Craniata</taxon>
        <taxon>Vertebrata</taxon>
        <taxon>Euteleostomi</taxon>
        <taxon>Amphibia</taxon>
        <taxon>Batrachia</taxon>
        <taxon>Caudata</taxon>
        <taxon>Salamandroidea</taxon>
        <taxon>Plethodontidae</taxon>
        <taxon>Plethodontinae</taxon>
        <taxon>Plethodon</taxon>
    </lineage>
</organism>
<dbReference type="InterPro" id="IPR001421">
    <property type="entry name" value="ATP8_metazoa"/>
</dbReference>
<evidence type="ECO:0000256" key="9">
    <source>
        <dbReference type="ARBA" id="ARBA00023128"/>
    </source>
</evidence>
<evidence type="ECO:0000313" key="14">
    <source>
        <dbReference type="EMBL" id="AAU20556.1"/>
    </source>
</evidence>
<reference evidence="14" key="1">
    <citation type="journal article" date="2004" name="Proc. Natl. Acad. Sci. U.S.A.">
        <title>Morphological homoplasy, life history evolution, and historical biogeography of plethodontid salamanders inferred from complete mitochondrial genomes.</title>
        <authorList>
            <person name="Mueller R.L."/>
            <person name="Macey J.R."/>
            <person name="Jaekel M."/>
            <person name="Wake D.B."/>
            <person name="Boore J.L."/>
        </authorList>
    </citation>
    <scope>NUCLEOTIDE SEQUENCE</scope>
</reference>
<dbReference type="GO" id="GO:0031966">
    <property type="term" value="C:mitochondrial membrane"/>
    <property type="evidence" value="ECO:0007669"/>
    <property type="project" value="UniProtKB-SubCell"/>
</dbReference>
<name>Q644S8_9SALA</name>
<keyword evidence="8 12" id="KW-0406">Ion transport</keyword>
<evidence type="ECO:0000256" key="8">
    <source>
        <dbReference type="ARBA" id="ARBA00023065"/>
    </source>
</evidence>
<evidence type="ECO:0000256" key="10">
    <source>
        <dbReference type="ARBA" id="ARBA00023136"/>
    </source>
</evidence>
<evidence type="ECO:0000256" key="1">
    <source>
        <dbReference type="ARBA" id="ARBA00004304"/>
    </source>
</evidence>
<evidence type="ECO:0000256" key="2">
    <source>
        <dbReference type="ARBA" id="ARBA00008892"/>
    </source>
</evidence>
<dbReference type="GO" id="GO:0015986">
    <property type="term" value="P:proton motive force-driven ATP synthesis"/>
    <property type="evidence" value="ECO:0007669"/>
    <property type="project" value="InterPro"/>
</dbReference>
<evidence type="ECO:0000256" key="5">
    <source>
        <dbReference type="ARBA" id="ARBA00022692"/>
    </source>
</evidence>
<dbReference type="AlphaFoldDB" id="Q644S8"/>
<evidence type="ECO:0000256" key="6">
    <source>
        <dbReference type="ARBA" id="ARBA00022781"/>
    </source>
</evidence>
<evidence type="ECO:0000256" key="13">
    <source>
        <dbReference type="SAM" id="Phobius"/>
    </source>
</evidence>
<protein>
    <recommendedName>
        <fullName evidence="12">ATP synthase complex subunit 8</fullName>
    </recommendedName>
</protein>
<evidence type="ECO:0000256" key="7">
    <source>
        <dbReference type="ARBA" id="ARBA00022989"/>
    </source>
</evidence>
<dbReference type="Pfam" id="PF00895">
    <property type="entry name" value="ATP-synt_8"/>
    <property type="match status" value="1"/>
</dbReference>
<keyword evidence="4 12" id="KW-0138">CF(0)</keyword>
<gene>
    <name evidence="14" type="primary">atp8</name>
</gene>